<dbReference type="EMBL" id="LAZR01064973">
    <property type="protein sequence ID" value="KKK56483.1"/>
    <property type="molecule type" value="Genomic_DNA"/>
</dbReference>
<reference evidence="1" key="1">
    <citation type="journal article" date="2015" name="Nature">
        <title>Complex archaea that bridge the gap between prokaryotes and eukaryotes.</title>
        <authorList>
            <person name="Spang A."/>
            <person name="Saw J.H."/>
            <person name="Jorgensen S.L."/>
            <person name="Zaremba-Niedzwiedzka K."/>
            <person name="Martijn J."/>
            <person name="Lind A.E."/>
            <person name="van Eijk R."/>
            <person name="Schleper C."/>
            <person name="Guy L."/>
            <person name="Ettema T.J."/>
        </authorList>
    </citation>
    <scope>NUCLEOTIDE SEQUENCE</scope>
</reference>
<name>A0A0F8WIK9_9ZZZZ</name>
<organism evidence="1">
    <name type="scientific">marine sediment metagenome</name>
    <dbReference type="NCBI Taxonomy" id="412755"/>
    <lineage>
        <taxon>unclassified sequences</taxon>
        <taxon>metagenomes</taxon>
        <taxon>ecological metagenomes</taxon>
    </lineage>
</organism>
<evidence type="ECO:0008006" key="2">
    <source>
        <dbReference type="Google" id="ProtNLM"/>
    </source>
</evidence>
<dbReference type="InterPro" id="IPR009003">
    <property type="entry name" value="Peptidase_S1_PA"/>
</dbReference>
<accession>A0A0F8WIK9</accession>
<proteinExistence type="predicted"/>
<sequence length="71" mass="7453">MFLSATLTFGGVASLYMQAYDATAYLAIGFPGQQQQCSATAIDKTPKGYIFLTAAHCTALGTTLPLFIGPD</sequence>
<dbReference type="AlphaFoldDB" id="A0A0F8WIK9"/>
<gene>
    <name evidence="1" type="ORF">LCGC14_3064060</name>
</gene>
<feature type="non-terminal residue" evidence="1">
    <location>
        <position position="71"/>
    </location>
</feature>
<dbReference type="SUPFAM" id="SSF50494">
    <property type="entry name" value="Trypsin-like serine proteases"/>
    <property type="match status" value="1"/>
</dbReference>
<protein>
    <recommendedName>
        <fullName evidence="2">Peptidase S1 domain-containing protein</fullName>
    </recommendedName>
</protein>
<evidence type="ECO:0000313" key="1">
    <source>
        <dbReference type="EMBL" id="KKK56483.1"/>
    </source>
</evidence>
<comment type="caution">
    <text evidence="1">The sequence shown here is derived from an EMBL/GenBank/DDBJ whole genome shotgun (WGS) entry which is preliminary data.</text>
</comment>